<dbReference type="AlphaFoldDB" id="A0A7W5VB44"/>
<evidence type="ECO:0000256" key="1">
    <source>
        <dbReference type="SAM" id="MobiDB-lite"/>
    </source>
</evidence>
<name>A0A7W5VB44_9ACTN</name>
<dbReference type="GeneID" id="95391116"/>
<reference evidence="2 3" key="1">
    <citation type="submission" date="2020-08" db="EMBL/GenBank/DDBJ databases">
        <title>Sequencing the genomes of 1000 actinobacteria strains.</title>
        <authorList>
            <person name="Klenk H.-P."/>
        </authorList>
    </citation>
    <scope>NUCLEOTIDE SEQUENCE [LARGE SCALE GENOMIC DNA]</scope>
    <source>
        <strain evidence="2 3">DSM 44320</strain>
    </source>
</reference>
<feature type="compositionally biased region" description="Basic and acidic residues" evidence="1">
    <location>
        <begin position="80"/>
        <end position="92"/>
    </location>
</feature>
<comment type="caution">
    <text evidence="2">The sequence shown here is derived from an EMBL/GenBank/DDBJ whole genome shotgun (WGS) entry which is preliminary data.</text>
</comment>
<sequence>MSEQCLTSSGEYRVAGVGGNDGDPRGQPLIVGVSHGEGLGGDDQLNRVVGVQAISADRPAVQHEAGSKNTPAAPRMRHHTVLDRRTSHDDGRVSAVTGPAPCRRMRAGGLLDGPGSSHTAGRRRAIAGCAA</sequence>
<dbReference type="RefSeq" id="WP_183651439.1">
    <property type="nucleotide sequence ID" value="NZ_BAAAXX010000081.1"/>
</dbReference>
<feature type="compositionally biased region" description="Polar residues" evidence="1">
    <location>
        <begin position="1"/>
        <end position="10"/>
    </location>
</feature>
<proteinExistence type="predicted"/>
<gene>
    <name evidence="2" type="ORF">FHR33_004768</name>
</gene>
<organism evidence="2 3">
    <name type="scientific">Nonomuraea dietziae</name>
    <dbReference type="NCBI Taxonomy" id="65515"/>
    <lineage>
        <taxon>Bacteria</taxon>
        <taxon>Bacillati</taxon>
        <taxon>Actinomycetota</taxon>
        <taxon>Actinomycetes</taxon>
        <taxon>Streptosporangiales</taxon>
        <taxon>Streptosporangiaceae</taxon>
        <taxon>Nonomuraea</taxon>
    </lineage>
</organism>
<evidence type="ECO:0000313" key="3">
    <source>
        <dbReference type="Proteomes" id="UP000579945"/>
    </source>
</evidence>
<feature type="region of interest" description="Disordered" evidence="1">
    <location>
        <begin position="1"/>
        <end position="43"/>
    </location>
</feature>
<keyword evidence="3" id="KW-1185">Reference proteome</keyword>
<dbReference type="EMBL" id="JACIBV010000001">
    <property type="protein sequence ID" value="MBB3728908.1"/>
    <property type="molecule type" value="Genomic_DNA"/>
</dbReference>
<dbReference type="Proteomes" id="UP000579945">
    <property type="component" value="Unassembled WGS sequence"/>
</dbReference>
<feature type="region of interest" description="Disordered" evidence="1">
    <location>
        <begin position="56"/>
        <end position="131"/>
    </location>
</feature>
<protein>
    <submittedName>
        <fullName evidence="2">Uncharacterized protein</fullName>
    </submittedName>
</protein>
<evidence type="ECO:0000313" key="2">
    <source>
        <dbReference type="EMBL" id="MBB3728908.1"/>
    </source>
</evidence>
<accession>A0A7W5VB44</accession>